<reference evidence="3 6" key="2">
    <citation type="submission" date="2024-11" db="EMBL/GenBank/DDBJ databases">
        <title>Draft genome sequences of two bacteria associated to sugarcane roots in Colombia.</title>
        <authorList>
            <person name="Pardo-Diaz S."/>
            <person name="Masmela-Mendoza J."/>
            <person name="Delgadillo-Duran P."/>
            <person name="Bautista E.J."/>
            <person name="Rojas-Tapias D.F."/>
        </authorList>
    </citation>
    <scope>NUCLEOTIDE SEQUENCE [LARGE SCALE GENOMIC DNA]</scope>
    <source>
        <strain evidence="3 6">Ap18</strain>
    </source>
</reference>
<reference evidence="4 5" key="1">
    <citation type="submission" date="2018-01" db="EMBL/GenBank/DDBJ databases">
        <title>Whole genome sequence of Azospirillum brasilense REC3 isolated from strawberry roots.</title>
        <authorList>
            <person name="Fontana C.A."/>
            <person name="Salazar S.M."/>
            <person name="Bassi D."/>
            <person name="Puglisi E."/>
            <person name="Lovaisa N.C."/>
            <person name="Toffoli L.M."/>
            <person name="Pedraza R."/>
            <person name="Cocconcelli P.S."/>
        </authorList>
    </citation>
    <scope>NUCLEOTIDE SEQUENCE [LARGE SCALE GENOMIC DNA]</scope>
    <source>
        <strain evidence="4 5">REC3</strain>
        <plasmid evidence="4">p2unnamed</plasmid>
    </source>
</reference>
<dbReference type="Proteomes" id="UP001628281">
    <property type="component" value="Unassembled WGS sequence"/>
</dbReference>
<feature type="domain" description="SsuA/THI5-like" evidence="2">
    <location>
        <begin position="64"/>
        <end position="263"/>
    </location>
</feature>
<dbReference type="CDD" id="cd01008">
    <property type="entry name" value="PBP2_NrtA_SsuA_CpmA_like"/>
    <property type="match status" value="1"/>
</dbReference>
<sequence>MTVFDPSAVRLSRRRLLAGAAVTAGAVTAGAFAAAPLWAGPARAAAAKATLAYGSTGYTWAVPFVAEAAGTWAEAGFDLNTMEFESGRDSMQALLAGSADFSASTDTPVVFAVLQGLRPLILVNYSRYSRDMKIVVRKDAGIDPAKPASLKGRRIATRVGTSGQYMLAKYLEFAGLAQSDVEVVDLTPNNMTSALVRGDIDGFAWSSQSAVVAERQSGGKTAVMTQDGLEKFFQSHQLLLTTEKVVKEKPELVAGAIKALQAAERRIHADGGWADLIARRIHTPPKDILEATSEFTFQIAFDDRFLDDLVAEAEWAIAAGLAKRPAGDLRALFRGLIVDSPLKAVAPDRVTLT</sequence>
<organism evidence="4 5">
    <name type="scientific">Azospirillum argentinense</name>
    <dbReference type="NCBI Taxonomy" id="2970906"/>
    <lineage>
        <taxon>Bacteria</taxon>
        <taxon>Pseudomonadati</taxon>
        <taxon>Pseudomonadota</taxon>
        <taxon>Alphaproteobacteria</taxon>
        <taxon>Rhodospirillales</taxon>
        <taxon>Azospirillaceae</taxon>
        <taxon>Azospirillum</taxon>
    </lineage>
</organism>
<dbReference type="Pfam" id="PF09084">
    <property type="entry name" value="NMT1"/>
    <property type="match status" value="1"/>
</dbReference>
<keyword evidence="4" id="KW-0614">Plasmid</keyword>
<protein>
    <submittedName>
        <fullName evidence="4">ABC transporter substrate-binding protein</fullName>
    </submittedName>
</protein>
<dbReference type="Proteomes" id="UP000236268">
    <property type="component" value="Unassembled WGS sequence"/>
</dbReference>
<dbReference type="InterPro" id="IPR015168">
    <property type="entry name" value="SsuA/THI5"/>
</dbReference>
<dbReference type="RefSeq" id="WP_103039365.1">
    <property type="nucleotide sequence ID" value="NZ_JBJLSN010000015.1"/>
</dbReference>
<dbReference type="PROSITE" id="PS51318">
    <property type="entry name" value="TAT"/>
    <property type="match status" value="1"/>
</dbReference>
<comment type="caution">
    <text evidence="4">The sequence shown here is derived from an EMBL/GenBank/DDBJ whole genome shotgun (WGS) entry which is preliminary data.</text>
</comment>
<evidence type="ECO:0000259" key="2">
    <source>
        <dbReference type="Pfam" id="PF09084"/>
    </source>
</evidence>
<keyword evidence="1" id="KW-0732">Signal</keyword>
<geneLocation type="plasmid" evidence="4">
    <name>p2unnamed</name>
</geneLocation>
<dbReference type="EMBL" id="POWG01000004">
    <property type="protein sequence ID" value="PNQ99861.1"/>
    <property type="molecule type" value="Genomic_DNA"/>
</dbReference>
<evidence type="ECO:0000313" key="4">
    <source>
        <dbReference type="EMBL" id="PNQ99861.1"/>
    </source>
</evidence>
<dbReference type="PANTHER" id="PTHR30024:SF42">
    <property type="entry name" value="ALIPHATIC SULFONATES-BINDING PROTEIN-RELATED"/>
    <property type="match status" value="1"/>
</dbReference>
<accession>A0A2K1G503</accession>
<feature type="signal peptide" evidence="1">
    <location>
        <begin position="1"/>
        <end position="33"/>
    </location>
</feature>
<dbReference type="SUPFAM" id="SSF53850">
    <property type="entry name" value="Periplasmic binding protein-like II"/>
    <property type="match status" value="1"/>
</dbReference>
<dbReference type="EMBL" id="JBJLSN010000015">
    <property type="protein sequence ID" value="MFL7902045.1"/>
    <property type="molecule type" value="Genomic_DNA"/>
</dbReference>
<dbReference type="Gene3D" id="3.40.190.10">
    <property type="entry name" value="Periplasmic binding protein-like II"/>
    <property type="match status" value="2"/>
</dbReference>
<dbReference type="AlphaFoldDB" id="A0A2K1G503"/>
<evidence type="ECO:0000313" key="5">
    <source>
        <dbReference type="Proteomes" id="UP000236268"/>
    </source>
</evidence>
<proteinExistence type="predicted"/>
<feature type="chain" id="PRO_5014476851" evidence="1">
    <location>
        <begin position="34"/>
        <end position="353"/>
    </location>
</feature>
<evidence type="ECO:0000313" key="6">
    <source>
        <dbReference type="Proteomes" id="UP001628281"/>
    </source>
</evidence>
<name>A0A2K1G503_9PROT</name>
<gene>
    <name evidence="3" type="ORF">ACJ41P_12990</name>
    <name evidence="4" type="ORF">C1S70_05740</name>
</gene>
<keyword evidence="6" id="KW-1185">Reference proteome</keyword>
<dbReference type="PANTHER" id="PTHR30024">
    <property type="entry name" value="ALIPHATIC SULFONATES-BINDING PROTEIN-RELATED"/>
    <property type="match status" value="1"/>
</dbReference>
<evidence type="ECO:0000256" key="1">
    <source>
        <dbReference type="SAM" id="SignalP"/>
    </source>
</evidence>
<evidence type="ECO:0000313" key="3">
    <source>
        <dbReference type="EMBL" id="MFL7902045.1"/>
    </source>
</evidence>
<dbReference type="InterPro" id="IPR006311">
    <property type="entry name" value="TAT_signal"/>
</dbReference>